<protein>
    <recommendedName>
        <fullName evidence="3">Holin</fullName>
    </recommendedName>
</protein>
<keyword evidence="2" id="KW-1185">Reference proteome</keyword>
<sequence>MDALTVTAVCALLGVVMQMINMSKGKK</sequence>
<dbReference type="Proteomes" id="UP001222392">
    <property type="component" value="Segment"/>
</dbReference>
<accession>A0AAF0BWN6</accession>
<evidence type="ECO:0000313" key="1">
    <source>
        <dbReference type="EMBL" id="WCS66583.1"/>
    </source>
</evidence>
<reference evidence="1" key="1">
    <citation type="submission" date="2023-01" db="EMBL/GenBank/DDBJ databases">
        <title>Siphophage 0105phi7-2 of Bacillus thuringiensis: Novel Propagation, DNA, and Genome-Implied Assembly.</title>
        <authorList>
            <person name="Roberts S."/>
            <person name="Aldis M."/>
            <person name="Wright E.T."/>
            <person name="Lai Z."/>
            <person name="Hardies S.C."/>
            <person name="Serwer P."/>
        </authorList>
    </citation>
    <scope>NUCLEOTIDE SEQUENCE</scope>
</reference>
<proteinExistence type="predicted"/>
<dbReference type="EMBL" id="OQ317942">
    <property type="protein sequence ID" value="WCS66583.1"/>
    <property type="molecule type" value="Genomic_DNA"/>
</dbReference>
<organism evidence="1 2">
    <name type="scientific">Bacillus phage 0105phi7-2</name>
    <dbReference type="NCBI Taxonomy" id="3025408"/>
    <lineage>
        <taxon>Viruses</taxon>
        <taxon>Duplodnaviria</taxon>
        <taxon>Heunggongvirae</taxon>
        <taxon>Uroviricota</taxon>
        <taxon>Caudoviricetes</taxon>
        <taxon>Theosmithvirus</taxon>
        <taxon>Theosmithvirus tv0105phi72</taxon>
    </lineage>
</organism>
<evidence type="ECO:0008006" key="3">
    <source>
        <dbReference type="Google" id="ProtNLM"/>
    </source>
</evidence>
<name>A0AAF0BWN6_9CAUD</name>
<gene>
    <name evidence="1" type="ORF">0105phi72_038</name>
</gene>
<evidence type="ECO:0000313" key="2">
    <source>
        <dbReference type="Proteomes" id="UP001222392"/>
    </source>
</evidence>